<dbReference type="PANTHER" id="PTHR24095">
    <property type="entry name" value="ACETYL-COENZYME A SYNTHETASE"/>
    <property type="match status" value="1"/>
</dbReference>
<evidence type="ECO:0000256" key="5">
    <source>
        <dbReference type="ARBA" id="ARBA00022990"/>
    </source>
</evidence>
<keyword evidence="3 6" id="KW-0547">Nucleotide-binding</keyword>
<feature type="binding site" evidence="6">
    <location>
        <position position="533"/>
    </location>
    <ligand>
        <name>CoA</name>
        <dbReference type="ChEBI" id="CHEBI:57287"/>
    </ligand>
</feature>
<dbReference type="InterPro" id="IPR032387">
    <property type="entry name" value="ACAS_N"/>
</dbReference>
<evidence type="ECO:0000259" key="8">
    <source>
        <dbReference type="Pfam" id="PF00501"/>
    </source>
</evidence>
<organism evidence="11 12">
    <name type="scientific">Maridesulfovibrio ferrireducens</name>
    <dbReference type="NCBI Taxonomy" id="246191"/>
    <lineage>
        <taxon>Bacteria</taxon>
        <taxon>Pseudomonadati</taxon>
        <taxon>Thermodesulfobacteriota</taxon>
        <taxon>Desulfovibrionia</taxon>
        <taxon>Desulfovibrionales</taxon>
        <taxon>Desulfovibrionaceae</taxon>
        <taxon>Maridesulfovibrio</taxon>
    </lineage>
</organism>
<comment type="function">
    <text evidence="6">Catalyzes the conversion of acetate into acetyl-CoA (AcCoA), an essential intermediate at the junction of anabolic and catabolic pathways. AcsA undergoes a two-step reaction. In the first half reaction, AcsA combines acetate with ATP to form acetyl-adenylate (AcAMP) intermediate. In the second half reaction, it can then transfer the acetyl group from AcAMP to the sulfhydryl group of CoA, forming the product AcCoA.</text>
</comment>
<evidence type="ECO:0000256" key="4">
    <source>
        <dbReference type="ARBA" id="ARBA00022840"/>
    </source>
</evidence>
<dbReference type="InterPro" id="IPR042099">
    <property type="entry name" value="ANL_N_sf"/>
</dbReference>
<dbReference type="Pfam" id="PF00501">
    <property type="entry name" value="AMP-binding"/>
    <property type="match status" value="1"/>
</dbReference>
<dbReference type="InterPro" id="IPR045851">
    <property type="entry name" value="AMP-bd_C_sf"/>
</dbReference>
<dbReference type="Pfam" id="PF16177">
    <property type="entry name" value="ACAS_N"/>
    <property type="match status" value="1"/>
</dbReference>
<dbReference type="GO" id="GO:0005524">
    <property type="term" value="F:ATP binding"/>
    <property type="evidence" value="ECO:0007669"/>
    <property type="project" value="UniProtKB-KW"/>
</dbReference>
<dbReference type="CDD" id="cd05966">
    <property type="entry name" value="ACS"/>
    <property type="match status" value="1"/>
</dbReference>
<reference evidence="12" key="1">
    <citation type="submission" date="2016-10" db="EMBL/GenBank/DDBJ databases">
        <authorList>
            <person name="Varghese N."/>
            <person name="Submissions S."/>
        </authorList>
    </citation>
    <scope>NUCLEOTIDE SEQUENCE [LARGE SCALE GENOMIC DNA]</scope>
    <source>
        <strain evidence="12">DSM 16995</strain>
    </source>
</reference>
<keyword evidence="12" id="KW-1185">Reference proteome</keyword>
<feature type="binding site" evidence="6">
    <location>
        <position position="549"/>
    </location>
    <ligand>
        <name>Mg(2+)</name>
        <dbReference type="ChEBI" id="CHEBI:18420"/>
    </ligand>
</feature>
<dbReference type="OrthoDB" id="9801302at2"/>
<dbReference type="HAMAP" id="MF_01123">
    <property type="entry name" value="Ac_CoA_synth"/>
    <property type="match status" value="1"/>
</dbReference>
<comment type="similarity">
    <text evidence="1 6">Belongs to the ATP-dependent AMP-binding enzyme family.</text>
</comment>
<keyword evidence="5 6" id="KW-0007">Acetylation</keyword>
<dbReference type="AlphaFoldDB" id="A0A1G9CH74"/>
<comment type="catalytic activity">
    <reaction evidence="6">
        <text>acetate + ATP + CoA = acetyl-CoA + AMP + diphosphate</text>
        <dbReference type="Rhea" id="RHEA:23176"/>
        <dbReference type="ChEBI" id="CHEBI:30089"/>
        <dbReference type="ChEBI" id="CHEBI:30616"/>
        <dbReference type="ChEBI" id="CHEBI:33019"/>
        <dbReference type="ChEBI" id="CHEBI:57287"/>
        <dbReference type="ChEBI" id="CHEBI:57288"/>
        <dbReference type="ChEBI" id="CHEBI:456215"/>
        <dbReference type="EC" id="6.2.1.1"/>
    </reaction>
</comment>
<keyword evidence="7" id="KW-0472">Membrane</keyword>
<dbReference type="Pfam" id="PF13193">
    <property type="entry name" value="AMP-binding_C"/>
    <property type="match status" value="1"/>
</dbReference>
<dbReference type="InterPro" id="IPR025110">
    <property type="entry name" value="AMP-bd_C"/>
</dbReference>
<feature type="binding site" evidence="6">
    <location>
        <begin position="421"/>
        <end position="426"/>
    </location>
    <ligand>
        <name>ATP</name>
        <dbReference type="ChEBI" id="CHEBI:30616"/>
    </ligand>
</feature>
<dbReference type="SUPFAM" id="SSF56801">
    <property type="entry name" value="Acetyl-CoA synthetase-like"/>
    <property type="match status" value="1"/>
</dbReference>
<feature type="binding site" evidence="6">
    <location>
        <position position="525"/>
    </location>
    <ligand>
        <name>ATP</name>
        <dbReference type="ChEBI" id="CHEBI:30616"/>
    </ligand>
</feature>
<evidence type="ECO:0000259" key="9">
    <source>
        <dbReference type="Pfam" id="PF13193"/>
    </source>
</evidence>
<feature type="binding site" evidence="6">
    <location>
        <position position="510"/>
    </location>
    <ligand>
        <name>ATP</name>
        <dbReference type="ChEBI" id="CHEBI:30616"/>
    </ligand>
</feature>
<dbReference type="STRING" id="246191.SAMN05660337_0675"/>
<feature type="domain" description="Acetyl-coenzyme A synthetase N-terminal" evidence="10">
    <location>
        <begin position="34"/>
        <end position="90"/>
    </location>
</feature>
<comment type="caution">
    <text evidence="6">Lacks conserved residue(s) required for the propagation of feature annotation.</text>
</comment>
<keyword evidence="4 6" id="KW-0067">ATP-binding</keyword>
<evidence type="ECO:0000259" key="10">
    <source>
        <dbReference type="Pfam" id="PF16177"/>
    </source>
</evidence>
<feature type="binding site" evidence="6">
    <location>
        <begin position="397"/>
        <end position="399"/>
    </location>
    <ligand>
        <name>ATP</name>
        <dbReference type="ChEBI" id="CHEBI:30616"/>
    </ligand>
</feature>
<dbReference type="EMBL" id="FNGA01000001">
    <property type="protein sequence ID" value="SDK51007.1"/>
    <property type="molecule type" value="Genomic_DNA"/>
</dbReference>
<keyword evidence="6" id="KW-0479">Metal-binding</keyword>
<accession>A0A1G9CH74</accession>
<comment type="cofactor">
    <cofactor evidence="6">
        <name>Mg(2+)</name>
        <dbReference type="ChEBI" id="CHEBI:18420"/>
    </cofactor>
</comment>
<evidence type="ECO:0000313" key="12">
    <source>
        <dbReference type="Proteomes" id="UP000199053"/>
    </source>
</evidence>
<feature type="modified residue" description="N6-acetyllysine" evidence="6">
    <location>
        <position position="619"/>
    </location>
</feature>
<gene>
    <name evidence="6" type="primary">acsA</name>
    <name evidence="11" type="ORF">SAMN05660337_0675</name>
</gene>
<feature type="binding site" evidence="6">
    <location>
        <position position="594"/>
    </location>
    <ligand>
        <name>CoA</name>
        <dbReference type="ChEBI" id="CHEBI:57287"/>
    </ligand>
</feature>
<feature type="binding site" evidence="6">
    <location>
        <begin position="201"/>
        <end position="204"/>
    </location>
    <ligand>
        <name>CoA</name>
        <dbReference type="ChEBI" id="CHEBI:57287"/>
    </ligand>
</feature>
<proteinExistence type="inferred from homology"/>
<protein>
    <recommendedName>
        <fullName evidence="6">Acetyl-coenzyme A synthetase</fullName>
        <shortName evidence="6">AcCoA synthetase</shortName>
        <shortName evidence="6">Acs</shortName>
        <ecNumber evidence="6">6.2.1.1</ecNumber>
    </recommendedName>
    <alternativeName>
        <fullName evidence="6">Acetate--CoA ligase</fullName>
    </alternativeName>
    <alternativeName>
        <fullName evidence="6">Acyl-activating enzyme</fullName>
    </alternativeName>
</protein>
<dbReference type="FunFam" id="3.30.300.30:FF:000004">
    <property type="entry name" value="Acetyl-coenzyme A synthetase"/>
    <property type="match status" value="1"/>
</dbReference>
<dbReference type="GO" id="GO:0046872">
    <property type="term" value="F:metal ion binding"/>
    <property type="evidence" value="ECO:0007669"/>
    <property type="project" value="UniProtKB-KW"/>
</dbReference>
<sequence>MSEKSIENLMTEQRTFDPPADMQNQAFIGSMEKYDEACRKAVKDPEGFWAERARELLHWNRDFRTTLVSDPEKHEYSWFEGGRLNASYNCLDRHLTAGRRNKAALIWQGEPEEDVLVFTYQMLHRKVCRFANVLKKMGIGKGDRVVIYLPMVPELVIAMLACARIGAVHSIVFAGFSAISLQNRILDCDAKVLITGDGVLRGGKTIPLKKNVDEALFSCPSIEQVIVVKRTGEKINFIEGRDTWWHEEMAADDILDCCEPVPLNSNDPLFILYTSGSSGKPKGVVHTVGGYLTCVAHTSQWVFDLKEDDVHWCTADIGWVTGHSYTVYGPLALGATTLLFEGVPTYPKPDRFWNIINKFGVNIFYTTPTAIRALMREGRQWTEKYDLSSLRILGTVGEPISPEVWMWYHTHVGKEKLPLLDTWWQTETGGIMISPLPYATTLKPGSTTKPLPGINAAVVRSDGTPAEVNEGGHLVITDPWPGMLHSINNDRERYNRTYFERFPGMYETGDGARIDEDGFFWIMGRLDDVINVSGHRLGTAEIESALVAHPDVTEAAVVGVPHQIKGQSIYAYVTLRPGLDEDEEMGKILRDWVRKEIGAVAVPETIQFSEGLPKTRSGKIMRRILRQIAAGENEFGDTSTLSDSSVISQLIEGQKVLFE</sequence>
<dbReference type="RefSeq" id="WP_092158200.1">
    <property type="nucleotide sequence ID" value="NZ_FNGA01000001.1"/>
</dbReference>
<dbReference type="GO" id="GO:0005829">
    <property type="term" value="C:cytosol"/>
    <property type="evidence" value="ECO:0007669"/>
    <property type="project" value="TreeGrafter"/>
</dbReference>
<feature type="binding site" evidence="6">
    <location>
        <position position="321"/>
    </location>
    <ligand>
        <name>CoA</name>
        <dbReference type="ChEBI" id="CHEBI:57287"/>
    </ligand>
</feature>
<dbReference type="InterPro" id="IPR000873">
    <property type="entry name" value="AMP-dep_synth/lig_dom"/>
</dbReference>
<keyword evidence="7" id="KW-1133">Transmembrane helix</keyword>
<dbReference type="GO" id="GO:0019427">
    <property type="term" value="P:acetyl-CoA biosynthetic process from acetate"/>
    <property type="evidence" value="ECO:0007669"/>
    <property type="project" value="UniProtKB-UniRule"/>
</dbReference>
<dbReference type="NCBIfam" id="NF001208">
    <property type="entry name" value="PRK00174.1"/>
    <property type="match status" value="1"/>
</dbReference>
<dbReference type="Gene3D" id="3.40.50.12780">
    <property type="entry name" value="N-terminal domain of ligase-like"/>
    <property type="match status" value="1"/>
</dbReference>
<dbReference type="GO" id="GO:0003987">
    <property type="term" value="F:acetate-CoA ligase activity"/>
    <property type="evidence" value="ECO:0007669"/>
    <property type="project" value="UniProtKB-UniRule"/>
</dbReference>
<feature type="transmembrane region" description="Helical" evidence="7">
    <location>
        <begin position="145"/>
        <end position="167"/>
    </location>
</feature>
<evidence type="ECO:0000256" key="3">
    <source>
        <dbReference type="ARBA" id="ARBA00022741"/>
    </source>
</evidence>
<evidence type="ECO:0000256" key="1">
    <source>
        <dbReference type="ARBA" id="ARBA00006432"/>
    </source>
</evidence>
<feature type="domain" description="AMP-binding enzyme C-terminal" evidence="9">
    <location>
        <begin position="541"/>
        <end position="619"/>
    </location>
</feature>
<dbReference type="Gene3D" id="3.30.300.30">
    <property type="match status" value="1"/>
</dbReference>
<keyword evidence="2 6" id="KW-0436">Ligase</keyword>
<dbReference type="EC" id="6.2.1.1" evidence="6"/>
<dbReference type="InterPro" id="IPR020845">
    <property type="entry name" value="AMP-binding_CS"/>
</dbReference>
<evidence type="ECO:0000313" key="11">
    <source>
        <dbReference type="EMBL" id="SDK51007.1"/>
    </source>
</evidence>
<comment type="PTM">
    <text evidence="6">Acetylated. Deacetylation by the SIR2-homolog deacetylase activates the enzyme.</text>
</comment>
<evidence type="ECO:0000256" key="7">
    <source>
        <dbReference type="SAM" id="Phobius"/>
    </source>
</evidence>
<feature type="binding site" evidence="6">
    <location>
        <position position="552"/>
    </location>
    <ligand>
        <name>Mg(2+)</name>
        <dbReference type="ChEBI" id="CHEBI:18420"/>
    </ligand>
</feature>
<dbReference type="NCBIfam" id="TIGR02188">
    <property type="entry name" value="Ac_CoA_lig_AcsA"/>
    <property type="match status" value="1"/>
</dbReference>
<feature type="domain" description="AMP-dependent synthetase/ligase" evidence="8">
    <location>
        <begin position="98"/>
        <end position="479"/>
    </location>
</feature>
<dbReference type="PROSITE" id="PS00455">
    <property type="entry name" value="AMP_BINDING"/>
    <property type="match status" value="1"/>
</dbReference>
<dbReference type="InterPro" id="IPR011904">
    <property type="entry name" value="Ac_CoA_lig"/>
</dbReference>
<feature type="binding site" evidence="6">
    <location>
        <position position="547"/>
    </location>
    <ligand>
        <name>Mg(2+)</name>
        <dbReference type="ChEBI" id="CHEBI:18420"/>
    </ligand>
</feature>
<keyword evidence="7" id="KW-0812">Transmembrane</keyword>
<evidence type="ECO:0000256" key="6">
    <source>
        <dbReference type="HAMAP-Rule" id="MF_01123"/>
    </source>
</evidence>
<dbReference type="GO" id="GO:0016208">
    <property type="term" value="F:AMP binding"/>
    <property type="evidence" value="ECO:0007669"/>
    <property type="project" value="InterPro"/>
</dbReference>
<dbReference type="FunFam" id="3.40.50.12780:FF:000001">
    <property type="entry name" value="Acetyl-coenzyme A synthetase"/>
    <property type="match status" value="1"/>
</dbReference>
<feature type="binding site" evidence="6">
    <location>
        <position position="536"/>
    </location>
    <ligand>
        <name>ATP</name>
        <dbReference type="ChEBI" id="CHEBI:30616"/>
    </ligand>
</feature>
<evidence type="ECO:0000256" key="2">
    <source>
        <dbReference type="ARBA" id="ARBA00022598"/>
    </source>
</evidence>
<keyword evidence="6" id="KW-0460">Magnesium</keyword>
<name>A0A1G9CH74_9BACT</name>
<dbReference type="PANTHER" id="PTHR24095:SF14">
    <property type="entry name" value="ACETYL-COENZYME A SYNTHETASE 1"/>
    <property type="match status" value="1"/>
</dbReference>
<dbReference type="Proteomes" id="UP000199053">
    <property type="component" value="Unassembled WGS sequence"/>
</dbReference>